<dbReference type="Pfam" id="PF19577">
    <property type="entry name" value="DcaP"/>
    <property type="match status" value="1"/>
</dbReference>
<evidence type="ECO:0000313" key="2">
    <source>
        <dbReference type="Proteomes" id="UP000267268"/>
    </source>
</evidence>
<proteinExistence type="predicted"/>
<dbReference type="InterPro" id="IPR045748">
    <property type="entry name" value="DcaP"/>
</dbReference>
<dbReference type="EMBL" id="CP034562">
    <property type="protein sequence ID" value="AZQ60867.1"/>
    <property type="molecule type" value="Genomic_DNA"/>
</dbReference>
<dbReference type="RefSeq" id="WP_126610836.1">
    <property type="nucleotide sequence ID" value="NZ_CP034562.1"/>
</dbReference>
<dbReference type="Proteomes" id="UP000267268">
    <property type="component" value="Chromosome 1"/>
</dbReference>
<evidence type="ECO:0008006" key="3">
    <source>
        <dbReference type="Google" id="ProtNLM"/>
    </source>
</evidence>
<dbReference type="KEGG" id="fll:EI427_01155"/>
<accession>A0A3S9NY71</accession>
<dbReference type="AlphaFoldDB" id="A0A3S9NY71"/>
<gene>
    <name evidence="1" type="ORF">EI427_01155</name>
</gene>
<organism evidence="1 2">
    <name type="scientific">Flammeovirga pectinis</name>
    <dbReference type="NCBI Taxonomy" id="2494373"/>
    <lineage>
        <taxon>Bacteria</taxon>
        <taxon>Pseudomonadati</taxon>
        <taxon>Bacteroidota</taxon>
        <taxon>Cytophagia</taxon>
        <taxon>Cytophagales</taxon>
        <taxon>Flammeovirgaceae</taxon>
        <taxon>Flammeovirga</taxon>
    </lineage>
</organism>
<dbReference type="OrthoDB" id="790324at2"/>
<evidence type="ECO:0000313" key="1">
    <source>
        <dbReference type="EMBL" id="AZQ60867.1"/>
    </source>
</evidence>
<reference evidence="1 2" key="1">
    <citation type="submission" date="2018-12" db="EMBL/GenBank/DDBJ databases">
        <title>Flammeovirga pectinis sp. nov., isolated from the gut of the Korean scallop, Patinopecten yessoensis.</title>
        <authorList>
            <person name="Bae J.-W."/>
            <person name="Jeong Y.-S."/>
            <person name="Kang W."/>
        </authorList>
    </citation>
    <scope>NUCLEOTIDE SEQUENCE [LARGE SCALE GENOMIC DNA]</scope>
    <source>
        <strain evidence="1 2">L12M1</strain>
    </source>
</reference>
<protein>
    <recommendedName>
        <fullName evidence="3">SH3b domain-containing protein</fullName>
    </recommendedName>
</protein>
<keyword evidence="2" id="KW-1185">Reference proteome</keyword>
<name>A0A3S9NY71_9BACT</name>
<sequence>MSSLSMRIPSKLILLLFFCILSLFNNVHAQWIRAEVNHDVFMRDTYVNDSHVIMTLEKGHSLLALPIGGNDEYVRVWDYNSGKRGFVYGQYLTLYDSLQRVILKDTTAAGTLSRGGTTLHLENLNSEDVNIEMDQIPYSLQPYEEITLRLKKGYHGIWVSRDGAFPFWGGLNLADSAEYVLKVGSEEEVLTTDLEPIYSRSDTVKMEYHHVDTVNVTPKVKIDTARIVTNKHPQDLERAKSTIGIRGYIKLATIYDFNGLSDVDRFVPVEIPVGENRNTQDKGFYMGARQSRLGFSSNIKAKNGYLKIYVEGDFAGGATNKMYFRLRQAYAEYAYLTVGQTWTTFSNLEAIPLTVDREGPNSSVLIRQGMIRYEKKVGNSENEFGVALETPTVTFTDSVAVDQRQKFPDIASRYKVTFDKGHYQISGLFRVISYTDINTNNVSNTPGYGIMFSGKQYVQNKDNILYFQAVYGKGISRYVRAFRNYNMDAFVNTADNSIFIPKTAGGYLSLEHHWSNKFFSNITGGITWLQTAAWQAEDSYQRSYYGSFNSYWFAFDRMQLGAGYIYGVRRNKNGDSGYASRLQMYIRYDI</sequence>